<feature type="domain" description="EF-hand" evidence="3">
    <location>
        <begin position="612"/>
        <end position="647"/>
    </location>
</feature>
<dbReference type="Pfam" id="PF13405">
    <property type="entry name" value="EF-hand_6"/>
    <property type="match status" value="1"/>
</dbReference>
<feature type="domain" description="EF-hand" evidence="3">
    <location>
        <begin position="732"/>
        <end position="759"/>
    </location>
</feature>
<feature type="domain" description="EF-hand" evidence="3">
    <location>
        <begin position="417"/>
        <end position="452"/>
    </location>
</feature>
<reference evidence="5" key="1">
    <citation type="journal article" date="2015" name="PLoS Genet.">
        <title>Genome Sequence and Transcriptome Analyses of Chrysochromulina tobin: Metabolic Tools for Enhanced Algal Fitness in the Prominent Order Prymnesiales (Haptophyceae).</title>
        <authorList>
            <person name="Hovde B.T."/>
            <person name="Deodato C.R."/>
            <person name="Hunsperger H.M."/>
            <person name="Ryken S.A."/>
            <person name="Yost W."/>
            <person name="Jha R.K."/>
            <person name="Patterson J."/>
            <person name="Monnat R.J. Jr."/>
            <person name="Barlow S.B."/>
            <person name="Starkenburg S.R."/>
            <person name="Cattolico R.A."/>
        </authorList>
    </citation>
    <scope>NUCLEOTIDE SEQUENCE</scope>
    <source>
        <strain evidence="5">CCMP291</strain>
    </source>
</reference>
<dbReference type="AlphaFoldDB" id="A0A0M0K9E7"/>
<gene>
    <name evidence="4" type="ORF">Ctob_010834</name>
</gene>
<dbReference type="PROSITE" id="PS50222">
    <property type="entry name" value="EF_HAND_2"/>
    <property type="match status" value="7"/>
</dbReference>
<dbReference type="Pfam" id="PF13202">
    <property type="entry name" value="EF-hand_5"/>
    <property type="match status" value="3"/>
</dbReference>
<feature type="domain" description="EF-hand" evidence="3">
    <location>
        <begin position="299"/>
        <end position="334"/>
    </location>
</feature>
<feature type="domain" description="EF-hand" evidence="3">
    <location>
        <begin position="457"/>
        <end position="492"/>
    </location>
</feature>
<protein>
    <recommendedName>
        <fullName evidence="3">EF-hand domain-containing protein</fullName>
    </recommendedName>
</protein>
<evidence type="ECO:0000313" key="5">
    <source>
        <dbReference type="Proteomes" id="UP000037460"/>
    </source>
</evidence>
<keyword evidence="1" id="KW-0677">Repeat</keyword>
<dbReference type="InterPro" id="IPR050145">
    <property type="entry name" value="Centrin_CML-like"/>
</dbReference>
<evidence type="ECO:0000313" key="4">
    <source>
        <dbReference type="EMBL" id="KOO35018.1"/>
    </source>
</evidence>
<proteinExistence type="predicted"/>
<dbReference type="CDD" id="cd00051">
    <property type="entry name" value="EFh"/>
    <property type="match status" value="2"/>
</dbReference>
<name>A0A0M0K9E7_9EUKA</name>
<feature type="domain" description="EF-hand" evidence="3">
    <location>
        <begin position="580"/>
        <end position="607"/>
    </location>
</feature>
<dbReference type="Gene3D" id="1.10.238.10">
    <property type="entry name" value="EF-hand"/>
    <property type="match status" value="5"/>
</dbReference>
<organism evidence="4 5">
    <name type="scientific">Chrysochromulina tobinii</name>
    <dbReference type="NCBI Taxonomy" id="1460289"/>
    <lineage>
        <taxon>Eukaryota</taxon>
        <taxon>Haptista</taxon>
        <taxon>Haptophyta</taxon>
        <taxon>Prymnesiophyceae</taxon>
        <taxon>Prymnesiales</taxon>
        <taxon>Chrysochromulinaceae</taxon>
        <taxon>Chrysochromulina</taxon>
    </lineage>
</organism>
<dbReference type="SUPFAM" id="SSF47473">
    <property type="entry name" value="EF-hand"/>
    <property type="match status" value="3"/>
</dbReference>
<accession>A0A0M0K9E7</accession>
<dbReference type="InterPro" id="IPR002048">
    <property type="entry name" value="EF_hand_dom"/>
</dbReference>
<evidence type="ECO:0000256" key="2">
    <source>
        <dbReference type="ARBA" id="ARBA00022837"/>
    </source>
</evidence>
<dbReference type="GO" id="GO:0005509">
    <property type="term" value="F:calcium ion binding"/>
    <property type="evidence" value="ECO:0007669"/>
    <property type="project" value="InterPro"/>
</dbReference>
<sequence length="995" mass="111795">MVTNGASDGKLNELSKLNATKADVQTTKEIREELASAGVDVLAGAELLDMSHKFAEWVSNYRYKMGKDSHGWGNLFRELDVDGSGDVTYDELQRVVRKRLEITPQQLSEHQLKALWCALDPNDSNDCSTDEMAAFFKLAERDTERSGQIYKRQAKSFTAAGAGDTKLKELAELNQQIECQPTTEMRAELEQAGVAFPDDAELLSLSHKFTEWVGEYRYRESKDNHGWASLFREFDEDGSGFITCTMHSHAGRARVPTPAPALALVVLTVPAPLDSRPSLSDDELLDTVYGKLLIKKKDMPEANLKALWCVLDADDSNQVLADEMARFFKLAERDKDYTGPGARRQDANFTMAARGFEIDKAFKELSKNRALEPPPTKELKQEVEAAGVAIPAGDELKAWAEKLINWIEDYRTDQQLGVSHSWNNLFRTVDEDGSGFVTFDELLRCVRGRLRVRPKMMSDLKVKAVFCALDLDESNQVLADEFAKFLKLGEHVLEERQKAGLTARKWSTSGAGDEKLKELAQMNMELDCTPTKTLRQELEAKGIELPDEDTLNVLSVKITTWLEDYRLKQRLGEATGYGVLFRTIDEDGSGFVTYDELYNVLRIKLGIRQKTMAEDLIKALWCSLDLDDSNQVMADEMAKFLRRAEKHGVKAPGLKQWKSGHKKSAADDYKELAEAGIKVTPTLEIRQELDALGIELPGDKQLTELAKNLTQWLKDYRQKERLGDGGGGWHVLFRTIDRDGSGYVTYDELVDAIRSKLNIKKSVMSENSIKALWCTLDLDNNNQVVAEEMARFLRRAEVKQVRKNETPTTTSPAKAKAIYPPLERPLVPPVGKGMPEKPSIVRRRLMAAVFSTDGRSKSPQRQVEAQFLMSDYNAKYKRRMLNEMRQTLLSTPIPEDNGSRIGGGRVLPLYESERLIRKMELRDNTTLAQWQWPNPSVFNKRGMTASASAVSLSRPSSTYFTEFMGRGDVVPTPSRPKTALEAAFTLQTSASAAAF</sequence>
<dbReference type="PROSITE" id="PS00018">
    <property type="entry name" value="EF_HAND_1"/>
    <property type="match status" value="5"/>
</dbReference>
<evidence type="ECO:0000259" key="3">
    <source>
        <dbReference type="PROSITE" id="PS50222"/>
    </source>
</evidence>
<keyword evidence="2" id="KW-0106">Calcium</keyword>
<evidence type="ECO:0000256" key="1">
    <source>
        <dbReference type="ARBA" id="ARBA00022737"/>
    </source>
</evidence>
<dbReference type="PANTHER" id="PTHR23050">
    <property type="entry name" value="CALCIUM BINDING PROTEIN"/>
    <property type="match status" value="1"/>
</dbReference>
<dbReference type="EMBL" id="JWZX01001012">
    <property type="protein sequence ID" value="KOO35018.1"/>
    <property type="molecule type" value="Genomic_DNA"/>
</dbReference>
<comment type="caution">
    <text evidence="4">The sequence shown here is derived from an EMBL/GenBank/DDBJ whole genome shotgun (WGS) entry which is preliminary data.</text>
</comment>
<dbReference type="InterPro" id="IPR018247">
    <property type="entry name" value="EF_Hand_1_Ca_BS"/>
</dbReference>
<feature type="domain" description="EF-hand" evidence="3">
    <location>
        <begin position="67"/>
        <end position="102"/>
    </location>
</feature>
<dbReference type="Proteomes" id="UP000037460">
    <property type="component" value="Unassembled WGS sequence"/>
</dbReference>
<keyword evidence="5" id="KW-1185">Reference proteome</keyword>
<dbReference type="SMART" id="SM00054">
    <property type="entry name" value="EFh"/>
    <property type="match status" value="9"/>
</dbReference>
<dbReference type="InterPro" id="IPR011992">
    <property type="entry name" value="EF-hand-dom_pair"/>
</dbReference>